<dbReference type="InterPro" id="IPR029044">
    <property type="entry name" value="Nucleotide-diphossugar_trans"/>
</dbReference>
<dbReference type="PANTHER" id="PTHR43630">
    <property type="entry name" value="POLY-BETA-1,6-N-ACETYL-D-GLUCOSAMINE SYNTHASE"/>
    <property type="match status" value="1"/>
</dbReference>
<reference evidence="6" key="1">
    <citation type="submission" date="2020-02" db="EMBL/GenBank/DDBJ databases">
        <title>Streptomyces sp. ASO4wet.</title>
        <authorList>
            <person name="Risdian C."/>
            <person name="Landwehr W."/>
            <person name="Schupp P."/>
            <person name="Wink J."/>
        </authorList>
    </citation>
    <scope>NUCLEOTIDE SEQUENCE [LARGE SCALE GENOMIC DNA]</scope>
    <source>
        <strain evidence="6">ASO4wet</strain>
    </source>
</reference>
<evidence type="ECO:0000256" key="1">
    <source>
        <dbReference type="ARBA" id="ARBA00006739"/>
    </source>
</evidence>
<name>A0A7T1T2M5_9ACTN</name>
<keyword evidence="6" id="KW-1185">Reference proteome</keyword>
<comment type="similarity">
    <text evidence="1">Belongs to the glycosyltransferase 2 family.</text>
</comment>
<evidence type="ECO:0000313" key="6">
    <source>
        <dbReference type="Proteomes" id="UP000595046"/>
    </source>
</evidence>
<gene>
    <name evidence="5" type="ORF">G4Z16_01435</name>
</gene>
<dbReference type="KEGG" id="sbat:G4Z16_01435"/>
<dbReference type="Gene3D" id="3.90.550.10">
    <property type="entry name" value="Spore Coat Polysaccharide Biosynthesis Protein SpsA, Chain A"/>
    <property type="match status" value="1"/>
</dbReference>
<dbReference type="InterPro" id="IPR001173">
    <property type="entry name" value="Glyco_trans_2-like"/>
</dbReference>
<accession>A0A7T1T2M5</accession>
<feature type="domain" description="Glycosyltransferase 2-like" evidence="4">
    <location>
        <begin position="6"/>
        <end position="162"/>
    </location>
</feature>
<keyword evidence="2" id="KW-0328">Glycosyltransferase</keyword>
<proteinExistence type="inferred from homology"/>
<protein>
    <submittedName>
        <fullName evidence="5">Glycosyltransferase family 2 protein</fullName>
    </submittedName>
</protein>
<dbReference type="PANTHER" id="PTHR43630:SF1">
    <property type="entry name" value="POLY-BETA-1,6-N-ACETYL-D-GLUCOSAMINE SYNTHASE"/>
    <property type="match status" value="1"/>
</dbReference>
<dbReference type="SUPFAM" id="SSF53448">
    <property type="entry name" value="Nucleotide-diphospho-sugar transferases"/>
    <property type="match status" value="1"/>
</dbReference>
<dbReference type="Proteomes" id="UP000595046">
    <property type="component" value="Chromosome"/>
</dbReference>
<dbReference type="Pfam" id="PF00535">
    <property type="entry name" value="Glycos_transf_2"/>
    <property type="match status" value="1"/>
</dbReference>
<sequence>MVRSVTVIIPAHDEEEGLPATLESVLSQSVPPEQVIVVDDASRDRTGDVARRYGVSVLRPPQNLGSKARAQNYALPHCSGELVLAVDADTVLARDYIERILPAFDDPEVVVAAGNVQTRFARTVWERGRSVEYLFGFHWHANFGPVGAAGDNQRLRRSDALWCHFSDVQVRPSVASLNRPHADLMLTFLMDRQLLGPRPNRPLSGRTGECLEALGRIPGLDDVTWKNERPGHIASVVVGRMWDLLAASSASRITPPGPG</sequence>
<evidence type="ECO:0000259" key="4">
    <source>
        <dbReference type="Pfam" id="PF00535"/>
    </source>
</evidence>
<dbReference type="AlphaFoldDB" id="A0A7T1T2M5"/>
<organism evidence="5 6">
    <name type="scientific">Streptomyces bathyalis</name>
    <dbReference type="NCBI Taxonomy" id="2710756"/>
    <lineage>
        <taxon>Bacteria</taxon>
        <taxon>Bacillati</taxon>
        <taxon>Actinomycetota</taxon>
        <taxon>Actinomycetes</taxon>
        <taxon>Kitasatosporales</taxon>
        <taxon>Streptomycetaceae</taxon>
        <taxon>Streptomyces</taxon>
    </lineage>
</organism>
<dbReference type="EMBL" id="CP048882">
    <property type="protein sequence ID" value="QPP05267.1"/>
    <property type="molecule type" value="Genomic_DNA"/>
</dbReference>
<keyword evidence="3 5" id="KW-0808">Transferase</keyword>
<dbReference type="RefSeq" id="WP_197348774.1">
    <property type="nucleotide sequence ID" value="NZ_CP048882.1"/>
</dbReference>
<evidence type="ECO:0000313" key="5">
    <source>
        <dbReference type="EMBL" id="QPP05267.1"/>
    </source>
</evidence>
<dbReference type="GO" id="GO:0016757">
    <property type="term" value="F:glycosyltransferase activity"/>
    <property type="evidence" value="ECO:0007669"/>
    <property type="project" value="UniProtKB-KW"/>
</dbReference>
<evidence type="ECO:0000256" key="2">
    <source>
        <dbReference type="ARBA" id="ARBA00022676"/>
    </source>
</evidence>
<dbReference type="CDD" id="cd06423">
    <property type="entry name" value="CESA_like"/>
    <property type="match status" value="1"/>
</dbReference>
<evidence type="ECO:0000256" key="3">
    <source>
        <dbReference type="ARBA" id="ARBA00022679"/>
    </source>
</evidence>